<dbReference type="AlphaFoldDB" id="A0AA37SZK0"/>
<dbReference type="GO" id="GO:0008270">
    <property type="term" value="F:zinc ion binding"/>
    <property type="evidence" value="ECO:0007669"/>
    <property type="project" value="InterPro"/>
</dbReference>
<dbReference type="InterPro" id="IPR004183">
    <property type="entry name" value="Xdiol_dOase_suB"/>
</dbReference>
<keyword evidence="4" id="KW-0862">Zinc</keyword>
<reference evidence="7" key="1">
    <citation type="journal article" date="2014" name="Int. J. Syst. Evol. Microbiol.">
        <title>Complete genome sequence of Corynebacterium casei LMG S-19264T (=DSM 44701T), isolated from a smear-ripened cheese.</title>
        <authorList>
            <consortium name="US DOE Joint Genome Institute (JGI-PGF)"/>
            <person name="Walter F."/>
            <person name="Albersmeier A."/>
            <person name="Kalinowski J."/>
            <person name="Ruckert C."/>
        </authorList>
    </citation>
    <scope>NUCLEOTIDE SEQUENCE</scope>
    <source>
        <strain evidence="7">NBRC 110023</strain>
    </source>
</reference>
<dbReference type="GO" id="GO:0008198">
    <property type="term" value="F:ferrous iron binding"/>
    <property type="evidence" value="ECO:0007669"/>
    <property type="project" value="InterPro"/>
</dbReference>
<name>A0AA37SZK0_9ALTE</name>
<dbReference type="RefSeq" id="WP_284217617.1">
    <property type="nucleotide sequence ID" value="NZ_BSOT01000006.1"/>
</dbReference>
<keyword evidence="8" id="KW-1185">Reference proteome</keyword>
<dbReference type="Pfam" id="PF02900">
    <property type="entry name" value="LigB"/>
    <property type="match status" value="1"/>
</dbReference>
<evidence type="ECO:0000313" key="7">
    <source>
        <dbReference type="EMBL" id="GLR71259.1"/>
    </source>
</evidence>
<dbReference type="PANTHER" id="PTHR30096:SF0">
    <property type="entry name" value="4,5-DOPA DIOXYGENASE EXTRADIOL-LIKE PROTEIN"/>
    <property type="match status" value="1"/>
</dbReference>
<dbReference type="PANTHER" id="PTHR30096">
    <property type="entry name" value="4,5-DOPA DIOXYGENASE EXTRADIOL-LIKE PROTEIN"/>
    <property type="match status" value="1"/>
</dbReference>
<comment type="similarity">
    <text evidence="2">Belongs to the DODA-type extradiol aromatic ring-opening dioxygenase family.</text>
</comment>
<evidence type="ECO:0000256" key="4">
    <source>
        <dbReference type="ARBA" id="ARBA00022833"/>
    </source>
</evidence>
<dbReference type="EMBL" id="BSOT01000006">
    <property type="protein sequence ID" value="GLR71259.1"/>
    <property type="molecule type" value="Genomic_DNA"/>
</dbReference>
<keyword evidence="5" id="KW-0560">Oxidoreductase</keyword>
<keyword evidence="7" id="KW-0223">Dioxygenase</keyword>
<evidence type="ECO:0000256" key="5">
    <source>
        <dbReference type="ARBA" id="ARBA00023002"/>
    </source>
</evidence>
<dbReference type="InterPro" id="IPR014436">
    <property type="entry name" value="Extradiol_dOase_DODA"/>
</dbReference>
<keyword evidence="3" id="KW-0479">Metal-binding</keyword>
<protein>
    <submittedName>
        <fullName evidence="7">Dioxygenase</fullName>
    </submittedName>
</protein>
<dbReference type="GO" id="GO:0016702">
    <property type="term" value="F:oxidoreductase activity, acting on single donors with incorporation of molecular oxygen, incorporation of two atoms of oxygen"/>
    <property type="evidence" value="ECO:0007669"/>
    <property type="project" value="UniProtKB-ARBA"/>
</dbReference>
<gene>
    <name evidence="7" type="ORF">GCM10007852_21670</name>
</gene>
<comment type="cofactor">
    <cofactor evidence="1">
        <name>Zn(2+)</name>
        <dbReference type="ChEBI" id="CHEBI:29105"/>
    </cofactor>
</comment>
<organism evidence="7 8">
    <name type="scientific">Agaribacter marinus</name>
    <dbReference type="NCBI Taxonomy" id="1431249"/>
    <lineage>
        <taxon>Bacteria</taxon>
        <taxon>Pseudomonadati</taxon>
        <taxon>Pseudomonadota</taxon>
        <taxon>Gammaproteobacteria</taxon>
        <taxon>Alteromonadales</taxon>
        <taxon>Alteromonadaceae</taxon>
        <taxon>Agaribacter</taxon>
    </lineage>
</organism>
<reference evidence="7" key="2">
    <citation type="submission" date="2023-01" db="EMBL/GenBank/DDBJ databases">
        <title>Draft genome sequence of Agaribacter marinus strain NBRC 110023.</title>
        <authorList>
            <person name="Sun Q."/>
            <person name="Mori K."/>
        </authorList>
    </citation>
    <scope>NUCLEOTIDE SEQUENCE</scope>
    <source>
        <strain evidence="7">NBRC 110023</strain>
    </source>
</reference>
<accession>A0AA37SZK0</accession>
<evidence type="ECO:0000256" key="1">
    <source>
        <dbReference type="ARBA" id="ARBA00001947"/>
    </source>
</evidence>
<dbReference type="CDD" id="cd07363">
    <property type="entry name" value="45_DOPA_Dioxygenase"/>
    <property type="match status" value="1"/>
</dbReference>
<comment type="caution">
    <text evidence="7">The sequence shown here is derived from an EMBL/GenBank/DDBJ whole genome shotgun (WGS) entry which is preliminary data.</text>
</comment>
<dbReference type="Proteomes" id="UP001156601">
    <property type="component" value="Unassembled WGS sequence"/>
</dbReference>
<dbReference type="PIRSF" id="PIRSF006157">
    <property type="entry name" value="Doxgns_DODA"/>
    <property type="match status" value="1"/>
</dbReference>
<sequence>MMPSLFISHGAPNRVLSNSSAKDFLQSLAKDLPEPKAIIVFSAHWLSHDLEISNNEELSTIHDFIGFGAELHKVQYEAKQPKWLFNKICALLQEKEIAYKKNSRGLDHGAWSVLSLSYPKGNIPITALSVPRYKNLNEYLLLGEAFKELRREGILIIGSGGATHNLSRLSHGSTPEPWAVDFVAWLQKCVQDKNYAELTHLYDAHPSATIAHPSLEHYVPLLIAAGAAMHEQSMLIHDSYEFGSLNNSCFSFGHHA</sequence>
<evidence type="ECO:0000256" key="2">
    <source>
        <dbReference type="ARBA" id="ARBA00007581"/>
    </source>
</evidence>
<dbReference type="Gene3D" id="3.40.830.10">
    <property type="entry name" value="LigB-like"/>
    <property type="match status" value="1"/>
</dbReference>
<feature type="domain" description="Extradiol ring-cleavage dioxygenase class III enzyme subunit B" evidence="6">
    <location>
        <begin position="21"/>
        <end position="242"/>
    </location>
</feature>
<proteinExistence type="inferred from homology"/>
<dbReference type="SUPFAM" id="SSF53213">
    <property type="entry name" value="LigB-like"/>
    <property type="match status" value="1"/>
</dbReference>
<evidence type="ECO:0000256" key="3">
    <source>
        <dbReference type="ARBA" id="ARBA00022723"/>
    </source>
</evidence>
<evidence type="ECO:0000313" key="8">
    <source>
        <dbReference type="Proteomes" id="UP001156601"/>
    </source>
</evidence>
<evidence type="ECO:0000259" key="6">
    <source>
        <dbReference type="Pfam" id="PF02900"/>
    </source>
</evidence>